<keyword evidence="2" id="KW-1185">Reference proteome</keyword>
<sequence>MTNYNVFNSSNRPLYTQQMNTYVSPGVEATPDAGAAAAGRLFSLTTGNVAVASGSSLLLQVVNPAGSGRTLYFSQAIGGTTSAASLILYRGGTLTGGVGLTPINNLFGSPITSVMTAQQVSGSITGGPVSIMSIPLTSGAYHIRLPGTIIVPSGQSVTFSLGTGALTGSINVSWWEF</sequence>
<evidence type="ECO:0008006" key="3">
    <source>
        <dbReference type="Google" id="ProtNLM"/>
    </source>
</evidence>
<accession>A0ABR8T2Q7</accession>
<evidence type="ECO:0000313" key="2">
    <source>
        <dbReference type="Proteomes" id="UP000608071"/>
    </source>
</evidence>
<gene>
    <name evidence="1" type="ORF">H9647_18360</name>
</gene>
<dbReference type="Proteomes" id="UP000608071">
    <property type="component" value="Unassembled WGS sequence"/>
</dbReference>
<dbReference type="RefSeq" id="WP_191802675.1">
    <property type="nucleotide sequence ID" value="NZ_JACSQL010000009.1"/>
</dbReference>
<dbReference type="EMBL" id="JACSQL010000009">
    <property type="protein sequence ID" value="MBD7970028.1"/>
    <property type="molecule type" value="Genomic_DNA"/>
</dbReference>
<evidence type="ECO:0000313" key="1">
    <source>
        <dbReference type="EMBL" id="MBD7970028.1"/>
    </source>
</evidence>
<comment type="caution">
    <text evidence="1">The sequence shown here is derived from an EMBL/GenBank/DDBJ whole genome shotgun (WGS) entry which is preliminary data.</text>
</comment>
<protein>
    <recommendedName>
        <fullName evidence="3">BclA C-terminal domain-containing protein</fullName>
    </recommendedName>
</protein>
<organism evidence="1 2">
    <name type="scientific">Paenibacillus gallinarum</name>
    <dbReference type="NCBI Taxonomy" id="2762232"/>
    <lineage>
        <taxon>Bacteria</taxon>
        <taxon>Bacillati</taxon>
        <taxon>Bacillota</taxon>
        <taxon>Bacilli</taxon>
        <taxon>Bacillales</taxon>
        <taxon>Paenibacillaceae</taxon>
        <taxon>Paenibacillus</taxon>
    </lineage>
</organism>
<proteinExistence type="predicted"/>
<reference evidence="1 2" key="1">
    <citation type="submission" date="2020-08" db="EMBL/GenBank/DDBJ databases">
        <title>A Genomic Blueprint of the Chicken Gut Microbiome.</title>
        <authorList>
            <person name="Gilroy R."/>
            <person name="Ravi A."/>
            <person name="Getino M."/>
            <person name="Pursley I."/>
            <person name="Horton D.L."/>
            <person name="Alikhan N.-F."/>
            <person name="Baker D."/>
            <person name="Gharbi K."/>
            <person name="Hall N."/>
            <person name="Watson M."/>
            <person name="Adriaenssens E.M."/>
            <person name="Foster-Nyarko E."/>
            <person name="Jarju S."/>
            <person name="Secka A."/>
            <person name="Antonio M."/>
            <person name="Oren A."/>
            <person name="Chaudhuri R."/>
            <person name="La Ragione R.M."/>
            <person name="Hildebrand F."/>
            <person name="Pallen M.J."/>
        </authorList>
    </citation>
    <scope>NUCLEOTIDE SEQUENCE [LARGE SCALE GENOMIC DNA]</scope>
    <source>
        <strain evidence="1 2">Sa2BVA9</strain>
    </source>
</reference>
<name>A0ABR8T2Q7_9BACL</name>